<protein>
    <recommendedName>
        <fullName evidence="3">Prophage pi2 protein 38</fullName>
    </recommendedName>
</protein>
<accession>A0A1T5A0H5</accession>
<organism evidence="1 2">
    <name type="scientific">Acetoanaerobium noterae</name>
    <dbReference type="NCBI Taxonomy" id="745369"/>
    <lineage>
        <taxon>Bacteria</taxon>
        <taxon>Bacillati</taxon>
        <taxon>Bacillota</taxon>
        <taxon>Clostridia</taxon>
        <taxon>Peptostreptococcales</taxon>
        <taxon>Filifactoraceae</taxon>
        <taxon>Acetoanaerobium</taxon>
    </lineage>
</organism>
<evidence type="ECO:0000313" key="1">
    <source>
        <dbReference type="EMBL" id="SKB28355.1"/>
    </source>
</evidence>
<keyword evidence="2" id="KW-1185">Reference proteome</keyword>
<sequence>MKSLSDLITILDETGYPVAFSSFSSEGSTQAPALPYIIVMDPSSDNMFADNTVYVQIDEYRVELYAEHKSTATEKVLEDVFRTHEIPWNKDSDYIESEKMNRTSYYIEI</sequence>
<dbReference type="AlphaFoldDB" id="A0A1T5A0H5"/>
<evidence type="ECO:0000313" key="2">
    <source>
        <dbReference type="Proteomes" id="UP000243406"/>
    </source>
</evidence>
<name>A0A1T5A0H5_9FIRM</name>
<reference evidence="2" key="1">
    <citation type="submission" date="2017-02" db="EMBL/GenBank/DDBJ databases">
        <authorList>
            <person name="Varghese N."/>
            <person name="Submissions S."/>
        </authorList>
    </citation>
    <scope>NUCLEOTIDE SEQUENCE [LARGE SCALE GENOMIC DNA]</scope>
    <source>
        <strain evidence="2">ATCC 35199</strain>
    </source>
</reference>
<dbReference type="OrthoDB" id="2061576at2"/>
<proteinExistence type="predicted"/>
<evidence type="ECO:0008006" key="3">
    <source>
        <dbReference type="Google" id="ProtNLM"/>
    </source>
</evidence>
<dbReference type="EMBL" id="FUYN01000001">
    <property type="protein sequence ID" value="SKB28355.1"/>
    <property type="molecule type" value="Genomic_DNA"/>
</dbReference>
<gene>
    <name evidence="1" type="ORF">SAMN02745120_0600</name>
</gene>
<dbReference type="Proteomes" id="UP000243406">
    <property type="component" value="Unassembled WGS sequence"/>
</dbReference>
<dbReference type="RefSeq" id="WP_079588565.1">
    <property type="nucleotide sequence ID" value="NZ_FUYN01000001.1"/>
</dbReference>